<evidence type="ECO:0000256" key="6">
    <source>
        <dbReference type="ARBA" id="ARBA00023221"/>
    </source>
</evidence>
<keyword evidence="1 7" id="KW-0489">Methyltransferase</keyword>
<evidence type="ECO:0000259" key="8">
    <source>
        <dbReference type="PROSITE" id="PS51685"/>
    </source>
</evidence>
<dbReference type="eggNOG" id="KOG1269">
    <property type="taxonomic scope" value="Eukaryota"/>
</dbReference>
<reference evidence="9" key="2">
    <citation type="submission" date="2018-08" db="UniProtKB">
        <authorList>
            <consortium name="EnsemblPlants"/>
        </authorList>
    </citation>
    <scope>IDENTIFICATION</scope>
    <source>
        <strain evidence="9">Yugu1</strain>
    </source>
</reference>
<evidence type="ECO:0000256" key="3">
    <source>
        <dbReference type="ARBA" id="ARBA00022955"/>
    </source>
</evidence>
<evidence type="ECO:0000256" key="7">
    <source>
        <dbReference type="PROSITE-ProRule" id="PRU01022"/>
    </source>
</evidence>
<dbReference type="GO" id="GO:0032259">
    <property type="term" value="P:methylation"/>
    <property type="evidence" value="ECO:0007669"/>
    <property type="project" value="UniProtKB-KW"/>
</dbReference>
<name>K3ZIQ8_SETIT</name>
<feature type="domain" description="SAM-dependent methyltransferase Erg6/SMT-type" evidence="8">
    <location>
        <begin position="107"/>
        <end position="394"/>
    </location>
</feature>
<dbReference type="GO" id="GO:0003838">
    <property type="term" value="F:sterol 24-C-methyltransferase activity"/>
    <property type="evidence" value="ECO:0000318"/>
    <property type="project" value="GO_Central"/>
</dbReference>
<accession>K3ZIQ8</accession>
<dbReference type="Pfam" id="PF08498">
    <property type="entry name" value="Sterol_MT_C"/>
    <property type="match status" value="1"/>
</dbReference>
<dbReference type="PANTHER" id="PTHR44068">
    <property type="entry name" value="ZGC:194242"/>
    <property type="match status" value="1"/>
</dbReference>
<keyword evidence="2 7" id="KW-0808">Transferase</keyword>
<dbReference type="HOGENOM" id="CLU_039068_5_0_1"/>
<dbReference type="AlphaFoldDB" id="K3ZIQ8"/>
<keyword evidence="4" id="KW-0756">Sterol biosynthesis</keyword>
<keyword evidence="6" id="KW-0753">Steroid metabolism</keyword>
<evidence type="ECO:0000256" key="4">
    <source>
        <dbReference type="ARBA" id="ARBA00023011"/>
    </source>
</evidence>
<dbReference type="UniPathway" id="UPA00766"/>
<dbReference type="EMBL" id="AGNK02004641">
    <property type="status" value="NOT_ANNOTATED_CDS"/>
    <property type="molecule type" value="Genomic_DNA"/>
</dbReference>
<reference evidence="10" key="1">
    <citation type="journal article" date="2012" name="Nat. Biotechnol.">
        <title>Reference genome sequence of the model plant Setaria.</title>
        <authorList>
            <person name="Bennetzen J.L."/>
            <person name="Schmutz J."/>
            <person name="Wang H."/>
            <person name="Percifield R."/>
            <person name="Hawkins J."/>
            <person name="Pontaroli A.C."/>
            <person name="Estep M."/>
            <person name="Feng L."/>
            <person name="Vaughn J.N."/>
            <person name="Grimwood J."/>
            <person name="Jenkins J."/>
            <person name="Barry K."/>
            <person name="Lindquist E."/>
            <person name="Hellsten U."/>
            <person name="Deshpande S."/>
            <person name="Wang X."/>
            <person name="Wu X."/>
            <person name="Mitros T."/>
            <person name="Triplett J."/>
            <person name="Yang X."/>
            <person name="Ye C.Y."/>
            <person name="Mauro-Herrera M."/>
            <person name="Wang L."/>
            <person name="Li P."/>
            <person name="Sharma M."/>
            <person name="Sharma R."/>
            <person name="Ronald P.C."/>
            <person name="Panaud O."/>
            <person name="Kellogg E.A."/>
            <person name="Brutnell T.P."/>
            <person name="Doust A.N."/>
            <person name="Tuskan G.A."/>
            <person name="Rokhsar D."/>
            <person name="Devos K.M."/>
        </authorList>
    </citation>
    <scope>NUCLEOTIDE SEQUENCE [LARGE SCALE GENOMIC DNA]</scope>
    <source>
        <strain evidence="10">cv. Yugu1</strain>
    </source>
</reference>
<dbReference type="InterPro" id="IPR050447">
    <property type="entry name" value="Erg6_SMT_methyltransf"/>
</dbReference>
<dbReference type="GO" id="GO:0016126">
    <property type="term" value="P:sterol biosynthetic process"/>
    <property type="evidence" value="ECO:0000318"/>
    <property type="project" value="GO_Central"/>
</dbReference>
<dbReference type="OMA" id="NYHEIYG"/>
<evidence type="ECO:0000256" key="1">
    <source>
        <dbReference type="ARBA" id="ARBA00022603"/>
    </source>
</evidence>
<dbReference type="InterPro" id="IPR013705">
    <property type="entry name" value="Sterol_MeTrfase_C"/>
</dbReference>
<evidence type="ECO:0000256" key="2">
    <source>
        <dbReference type="ARBA" id="ARBA00022679"/>
    </source>
</evidence>
<dbReference type="InterPro" id="IPR030384">
    <property type="entry name" value="MeTrfase_SMT"/>
</dbReference>
<dbReference type="InParanoid" id="K3ZIQ8"/>
<keyword evidence="3" id="KW-0752">Steroid biosynthesis</keyword>
<evidence type="ECO:0000256" key="5">
    <source>
        <dbReference type="ARBA" id="ARBA00023166"/>
    </source>
</evidence>
<dbReference type="PANTHER" id="PTHR44068:SF2">
    <property type="entry name" value="METHYLTRANSFERASE"/>
    <property type="match status" value="1"/>
</dbReference>
<comment type="similarity">
    <text evidence="7">Belongs to the class I-like SAM-binding methyltransferase superfamily. Erg6/SMT family.</text>
</comment>
<dbReference type="STRING" id="4555.K3ZIQ8"/>
<dbReference type="CDD" id="cd02440">
    <property type="entry name" value="AdoMet_MTases"/>
    <property type="match status" value="1"/>
</dbReference>
<dbReference type="Proteomes" id="UP000004995">
    <property type="component" value="Unassembled WGS sequence"/>
</dbReference>
<organism evidence="9 10">
    <name type="scientific">Setaria italica</name>
    <name type="common">Foxtail millet</name>
    <name type="synonym">Panicum italicum</name>
    <dbReference type="NCBI Taxonomy" id="4555"/>
    <lineage>
        <taxon>Eukaryota</taxon>
        <taxon>Viridiplantae</taxon>
        <taxon>Streptophyta</taxon>
        <taxon>Embryophyta</taxon>
        <taxon>Tracheophyta</taxon>
        <taxon>Spermatophyta</taxon>
        <taxon>Magnoliopsida</taxon>
        <taxon>Liliopsida</taxon>
        <taxon>Poales</taxon>
        <taxon>Poaceae</taxon>
        <taxon>PACMAD clade</taxon>
        <taxon>Panicoideae</taxon>
        <taxon>Panicodae</taxon>
        <taxon>Paniceae</taxon>
        <taxon>Cenchrinae</taxon>
        <taxon>Setaria</taxon>
    </lineage>
</organism>
<keyword evidence="7" id="KW-0949">S-adenosyl-L-methionine</keyword>
<keyword evidence="3" id="KW-0443">Lipid metabolism</keyword>
<proteinExistence type="inferred from homology"/>
<dbReference type="InterPro" id="IPR029063">
    <property type="entry name" value="SAM-dependent_MTases_sf"/>
</dbReference>
<dbReference type="GO" id="GO:0005783">
    <property type="term" value="C:endoplasmic reticulum"/>
    <property type="evidence" value="ECO:0000318"/>
    <property type="project" value="GO_Central"/>
</dbReference>
<evidence type="ECO:0000313" key="9">
    <source>
        <dbReference type="EnsemblPlants" id="KQK93709"/>
    </source>
</evidence>
<dbReference type="EnsemblPlants" id="KQK93709">
    <property type="protein sequence ID" value="KQK93709"/>
    <property type="gene ID" value="SETIT_026460mg"/>
</dbReference>
<protein>
    <recommendedName>
        <fullName evidence="8">SAM-dependent methyltransferase Erg6/SMT-type domain-containing protein</fullName>
    </recommendedName>
</protein>
<dbReference type="Gene3D" id="3.40.50.150">
    <property type="entry name" value="Vaccinia Virus protein VP39"/>
    <property type="match status" value="1"/>
</dbReference>
<keyword evidence="10" id="KW-1185">Reference proteome</keyword>
<dbReference type="InterPro" id="IPR025714">
    <property type="entry name" value="Methyltranfer_dom"/>
</dbReference>
<dbReference type="PROSITE" id="PS51685">
    <property type="entry name" value="SAM_MT_ERG6_SMT"/>
    <property type="match status" value="1"/>
</dbReference>
<keyword evidence="5" id="KW-1207">Sterol metabolism</keyword>
<dbReference type="Gramene" id="KQK93709">
    <property type="protein sequence ID" value="KQK93709"/>
    <property type="gene ID" value="SETIT_026460mg"/>
</dbReference>
<evidence type="ECO:0000313" key="10">
    <source>
        <dbReference type="Proteomes" id="UP000004995"/>
    </source>
</evidence>
<dbReference type="Pfam" id="PF13847">
    <property type="entry name" value="Methyltransf_31"/>
    <property type="match status" value="1"/>
</dbReference>
<dbReference type="SUPFAM" id="SSF53335">
    <property type="entry name" value="S-adenosyl-L-methionine-dependent methyltransferases"/>
    <property type="match status" value="1"/>
</dbReference>
<sequence>MVKPVLVVGRGWLRPCPPWWLENANWAVILDGGSAVAACALTEVNSSHDGTERAYQGVCGSVTNLARIKEQHGVPARGGMKYAKYHDLHGGDEQFRKSNYSDLVNKYYDLVTDFAEYRWGQSIHFAPRWHGETRLESIKRFEHFIALQLGLKKGMKVLDVGCGIGGPLTEIARFSSTQITGLNNNAYQISRGKEIISSAGLTEQCNFIKGDFMNMPFPDNTFDAAYAIEATIHAPDALGAYKEIYRVLKPGQYFALDELCLTDRFDPNNAKHRNIKSQIEIGCGLPDIRSTRQCIQAMKDAGFEVVIAKDLAEDSECPWYQEIDPGVFSWTSFSNSCVGQFLTYAIVGTLEFLRIAPKGLNRLFSIMQTASHGLVTGSREQIFTATFFVLGRKPLEETEI</sequence>
<keyword evidence="3" id="KW-0444">Lipid biosynthesis</keyword>